<dbReference type="AlphaFoldDB" id="A0A6A4PNE0"/>
<accession>A0A6A4PNE0</accession>
<dbReference type="EMBL" id="WOCE01000012">
    <property type="protein sequence ID" value="KAE9602946.1"/>
    <property type="molecule type" value="Genomic_DNA"/>
</dbReference>
<name>A0A6A4PNE0_LUPAL</name>
<dbReference type="Proteomes" id="UP000447434">
    <property type="component" value="Chromosome 12"/>
</dbReference>
<comment type="caution">
    <text evidence="1">The sequence shown here is derived from an EMBL/GenBank/DDBJ whole genome shotgun (WGS) entry which is preliminary data.</text>
</comment>
<evidence type="ECO:0000313" key="1">
    <source>
        <dbReference type="EMBL" id="KAE9602946.1"/>
    </source>
</evidence>
<reference evidence="2" key="1">
    <citation type="journal article" date="2020" name="Nat. Commun.">
        <title>Genome sequence of the cluster root forming white lupin.</title>
        <authorList>
            <person name="Hufnagel B."/>
            <person name="Marques A."/>
            <person name="Soriano A."/>
            <person name="Marques L."/>
            <person name="Divol F."/>
            <person name="Doumas P."/>
            <person name="Sallet E."/>
            <person name="Mancinotti D."/>
            <person name="Carrere S."/>
            <person name="Marande W."/>
            <person name="Arribat S."/>
            <person name="Keller J."/>
            <person name="Huneau C."/>
            <person name="Blein T."/>
            <person name="Aime D."/>
            <person name="Laguerre M."/>
            <person name="Taylor J."/>
            <person name="Schubert V."/>
            <person name="Nelson M."/>
            <person name="Geu-Flores F."/>
            <person name="Crespi M."/>
            <person name="Gallardo-Guerrero K."/>
            <person name="Delaux P.-M."/>
            <person name="Salse J."/>
            <person name="Berges H."/>
            <person name="Guyot R."/>
            <person name="Gouzy J."/>
            <person name="Peret B."/>
        </authorList>
    </citation>
    <scope>NUCLEOTIDE SEQUENCE [LARGE SCALE GENOMIC DNA]</scope>
    <source>
        <strain evidence="2">cv. Amiga</strain>
    </source>
</reference>
<gene>
    <name evidence="1" type="ORF">Lalb_Chr12g0204991</name>
</gene>
<keyword evidence="2" id="KW-1185">Reference proteome</keyword>
<sequence length="53" mass="6395">MRKGKRKMHLETTKRIGVKLCYEKEDTGECSLCCKVCFRSFSDPKRCMYLWRN</sequence>
<organism evidence="1 2">
    <name type="scientific">Lupinus albus</name>
    <name type="common">White lupine</name>
    <name type="synonym">Lupinus termis</name>
    <dbReference type="NCBI Taxonomy" id="3870"/>
    <lineage>
        <taxon>Eukaryota</taxon>
        <taxon>Viridiplantae</taxon>
        <taxon>Streptophyta</taxon>
        <taxon>Embryophyta</taxon>
        <taxon>Tracheophyta</taxon>
        <taxon>Spermatophyta</taxon>
        <taxon>Magnoliopsida</taxon>
        <taxon>eudicotyledons</taxon>
        <taxon>Gunneridae</taxon>
        <taxon>Pentapetalae</taxon>
        <taxon>rosids</taxon>
        <taxon>fabids</taxon>
        <taxon>Fabales</taxon>
        <taxon>Fabaceae</taxon>
        <taxon>Papilionoideae</taxon>
        <taxon>50 kb inversion clade</taxon>
        <taxon>genistoids sensu lato</taxon>
        <taxon>core genistoids</taxon>
        <taxon>Genisteae</taxon>
        <taxon>Lupinus</taxon>
    </lineage>
</organism>
<evidence type="ECO:0000313" key="2">
    <source>
        <dbReference type="Proteomes" id="UP000447434"/>
    </source>
</evidence>
<proteinExistence type="predicted"/>
<protein>
    <submittedName>
        <fullName evidence="1">Uncharacterized protein</fullName>
    </submittedName>
</protein>